<dbReference type="EMBL" id="KN818236">
    <property type="protein sequence ID" value="KIL66476.1"/>
    <property type="molecule type" value="Genomic_DNA"/>
</dbReference>
<proteinExistence type="predicted"/>
<reference evidence="2 3" key="1">
    <citation type="submission" date="2014-04" db="EMBL/GenBank/DDBJ databases">
        <title>Evolutionary Origins and Diversification of the Mycorrhizal Mutualists.</title>
        <authorList>
            <consortium name="DOE Joint Genome Institute"/>
            <consortium name="Mycorrhizal Genomics Consortium"/>
            <person name="Kohler A."/>
            <person name="Kuo A."/>
            <person name="Nagy L.G."/>
            <person name="Floudas D."/>
            <person name="Copeland A."/>
            <person name="Barry K.W."/>
            <person name="Cichocki N."/>
            <person name="Veneault-Fourrey C."/>
            <person name="LaButti K."/>
            <person name="Lindquist E.A."/>
            <person name="Lipzen A."/>
            <person name="Lundell T."/>
            <person name="Morin E."/>
            <person name="Murat C."/>
            <person name="Riley R."/>
            <person name="Ohm R."/>
            <person name="Sun H."/>
            <person name="Tunlid A."/>
            <person name="Henrissat B."/>
            <person name="Grigoriev I.V."/>
            <person name="Hibbett D.S."/>
            <person name="Martin F."/>
        </authorList>
    </citation>
    <scope>NUCLEOTIDE SEQUENCE [LARGE SCALE GENOMIC DNA]</scope>
    <source>
        <strain evidence="2 3">Koide BX008</strain>
    </source>
</reference>
<organism evidence="2 3">
    <name type="scientific">Amanita muscaria (strain Koide BX008)</name>
    <dbReference type="NCBI Taxonomy" id="946122"/>
    <lineage>
        <taxon>Eukaryota</taxon>
        <taxon>Fungi</taxon>
        <taxon>Dikarya</taxon>
        <taxon>Basidiomycota</taxon>
        <taxon>Agaricomycotina</taxon>
        <taxon>Agaricomycetes</taxon>
        <taxon>Agaricomycetidae</taxon>
        <taxon>Agaricales</taxon>
        <taxon>Pluteineae</taxon>
        <taxon>Amanitaceae</taxon>
        <taxon>Amanita</taxon>
    </lineage>
</organism>
<feature type="region of interest" description="Disordered" evidence="1">
    <location>
        <begin position="40"/>
        <end position="62"/>
    </location>
</feature>
<name>A0A0C2XAY0_AMAMK</name>
<dbReference type="Proteomes" id="UP000054549">
    <property type="component" value="Unassembled WGS sequence"/>
</dbReference>
<feature type="compositionally biased region" description="Basic and acidic residues" evidence="1">
    <location>
        <begin position="53"/>
        <end position="62"/>
    </location>
</feature>
<dbReference type="HOGENOM" id="CLU_2222556_0_0_1"/>
<keyword evidence="3" id="KW-1185">Reference proteome</keyword>
<accession>A0A0C2XAY0</accession>
<evidence type="ECO:0000256" key="1">
    <source>
        <dbReference type="SAM" id="MobiDB-lite"/>
    </source>
</evidence>
<evidence type="ECO:0000313" key="3">
    <source>
        <dbReference type="Proteomes" id="UP000054549"/>
    </source>
</evidence>
<dbReference type="InParanoid" id="A0A0C2XAY0"/>
<gene>
    <name evidence="2" type="ORF">M378DRAFT_160947</name>
</gene>
<sequence length="106" mass="12069">MSCHLLEALKRGASDFSGWIFRPGGHRDLQASVSLIQAAKSKQRVDDDDDESDQGKNKQSDKRMIMLTAALSPVQMTSRCDFLMFIPVWTLKYRQMSEHESRSFDG</sequence>
<dbReference type="AlphaFoldDB" id="A0A0C2XAY0"/>
<protein>
    <submittedName>
        <fullName evidence="2">Uncharacterized protein</fullName>
    </submittedName>
</protein>
<evidence type="ECO:0000313" key="2">
    <source>
        <dbReference type="EMBL" id="KIL66476.1"/>
    </source>
</evidence>